<accession>A0ABD3VBR1</accession>
<dbReference type="InterPro" id="IPR000169">
    <property type="entry name" value="Pept_cys_AS"/>
</dbReference>
<dbReference type="InterPro" id="IPR004134">
    <property type="entry name" value="Peptidase_C1B"/>
</dbReference>
<evidence type="ECO:0000256" key="7">
    <source>
        <dbReference type="ARBA" id="ARBA00022801"/>
    </source>
</evidence>
<evidence type="ECO:0000256" key="3">
    <source>
        <dbReference type="ARBA" id="ARBA00012465"/>
    </source>
</evidence>
<dbReference type="PROSITE" id="PS00139">
    <property type="entry name" value="THIOL_PROTEASE_CYS"/>
    <property type="match status" value="1"/>
</dbReference>
<comment type="catalytic activity">
    <reaction evidence="1 9">
        <text>Inactivates bleomycin B2 (a cytotoxic glycometallopeptide) by hydrolysis of a carboxyamide bond of beta-aminoalanine, but also shows general aminopeptidase activity. The specificity varies somewhat with source, but amino acid arylamides of Met, Leu and Ala are preferred.</text>
        <dbReference type="EC" id="3.4.22.40"/>
    </reaction>
</comment>
<evidence type="ECO:0000256" key="2">
    <source>
        <dbReference type="ARBA" id="ARBA00004496"/>
    </source>
</evidence>
<dbReference type="GO" id="GO:0004177">
    <property type="term" value="F:aminopeptidase activity"/>
    <property type="evidence" value="ECO:0007669"/>
    <property type="project" value="UniProtKB-UniRule"/>
</dbReference>
<evidence type="ECO:0000313" key="12">
    <source>
        <dbReference type="Proteomes" id="UP001634394"/>
    </source>
</evidence>
<evidence type="ECO:0000256" key="1">
    <source>
        <dbReference type="ARBA" id="ARBA00000423"/>
    </source>
</evidence>
<feature type="active site" evidence="10">
    <location>
        <position position="78"/>
    </location>
</feature>
<keyword evidence="6 9" id="KW-0645">Protease</keyword>
<sequence>MALSVPSNAGVPHSNLAKYREKFVSSTKNLLAQNACTTQNILDICKSRKSVQAINHTFDLKIESEGKPITDQKSSGRCWIFACLNIMRIPFMKHYKMEEFEFSQAYLFYWDKIERANYILDSYIDCARKGETYEGRLIHHLLINPLDDGGQWDMLVNLIEKHGVLPKACFPESWCAENSFRLRGLLNNRLREFCMQLCQLVEKGTGEDEIQNAKTAMMEEIFRIMNIVLGTPPEKFTFEYTDTDKKYQSFKDLTPLQFYKDYIKEVVYDIAEYVCVVNDPRPQNSYNKLYTVEYLGNMSGGRKVLYINQPIDVLKQLTIKCISENKAVWFGCDVGKSFSSKEGLLDLKCLDFNLVFDVNPLKMKKYERLMYGESLMTHAMVFTGVGTEQGGNPSDVKATKWRVENSWGDKDGSKGYLLMTDDWFSEFVYEVVVPKSFLSEDIQRILDQEPVVLPAWDPMGALA</sequence>
<dbReference type="Pfam" id="PF03051">
    <property type="entry name" value="Peptidase_C1_2"/>
    <property type="match status" value="1"/>
</dbReference>
<keyword evidence="8 9" id="KW-0788">Thiol protease</keyword>
<dbReference type="FunFam" id="3.90.70.10:FF:000021">
    <property type="entry name" value="Bleomycin hydrolase"/>
    <property type="match status" value="1"/>
</dbReference>
<protein>
    <recommendedName>
        <fullName evidence="4 9">Bleomycin hydrolase</fullName>
        <ecNumber evidence="3 9">3.4.22.40</ecNumber>
    </recommendedName>
</protein>
<evidence type="ECO:0000256" key="5">
    <source>
        <dbReference type="ARBA" id="ARBA00022490"/>
    </source>
</evidence>
<dbReference type="InterPro" id="IPR038765">
    <property type="entry name" value="Papain-like_cys_pep_sf"/>
</dbReference>
<dbReference type="GO" id="GO:0005737">
    <property type="term" value="C:cytoplasm"/>
    <property type="evidence" value="ECO:0007669"/>
    <property type="project" value="UniProtKB-SubCell"/>
</dbReference>
<evidence type="ECO:0000313" key="11">
    <source>
        <dbReference type="EMBL" id="KAL3858203.1"/>
    </source>
</evidence>
<keyword evidence="5 9" id="KW-0963">Cytoplasm</keyword>
<comment type="subcellular location">
    <subcellularLocation>
        <location evidence="2 9">Cytoplasm</location>
    </subcellularLocation>
</comment>
<dbReference type="Gene3D" id="3.90.70.10">
    <property type="entry name" value="Cysteine proteinases"/>
    <property type="match status" value="1"/>
</dbReference>
<proteinExistence type="inferred from homology"/>
<dbReference type="PANTHER" id="PTHR10363:SF2">
    <property type="entry name" value="BLEOMYCIN HYDROLASE"/>
    <property type="match status" value="1"/>
</dbReference>
<keyword evidence="7 9" id="KW-0378">Hydrolase</keyword>
<evidence type="ECO:0000256" key="4">
    <source>
        <dbReference type="ARBA" id="ARBA00022227"/>
    </source>
</evidence>
<feature type="active site" evidence="10">
    <location>
        <position position="405"/>
    </location>
</feature>
<dbReference type="PIRSF" id="PIRSF005700">
    <property type="entry name" value="PepC"/>
    <property type="match status" value="1"/>
</dbReference>
<dbReference type="PANTHER" id="PTHR10363">
    <property type="entry name" value="BLEOMYCIN HYDROLASE"/>
    <property type="match status" value="1"/>
</dbReference>
<dbReference type="EC" id="3.4.22.40" evidence="3 9"/>
<evidence type="ECO:0000256" key="10">
    <source>
        <dbReference type="PIRSR" id="PIRSR005700-1"/>
    </source>
</evidence>
<evidence type="ECO:0000256" key="8">
    <source>
        <dbReference type="ARBA" id="ARBA00022807"/>
    </source>
</evidence>
<organism evidence="11 12">
    <name type="scientific">Sinanodonta woodiana</name>
    <name type="common">Chinese pond mussel</name>
    <name type="synonym">Anodonta woodiana</name>
    <dbReference type="NCBI Taxonomy" id="1069815"/>
    <lineage>
        <taxon>Eukaryota</taxon>
        <taxon>Metazoa</taxon>
        <taxon>Spiralia</taxon>
        <taxon>Lophotrochozoa</taxon>
        <taxon>Mollusca</taxon>
        <taxon>Bivalvia</taxon>
        <taxon>Autobranchia</taxon>
        <taxon>Heteroconchia</taxon>
        <taxon>Palaeoheterodonta</taxon>
        <taxon>Unionida</taxon>
        <taxon>Unionoidea</taxon>
        <taxon>Unionidae</taxon>
        <taxon>Unioninae</taxon>
        <taxon>Sinanodonta</taxon>
    </lineage>
</organism>
<feature type="active site" evidence="10">
    <location>
        <position position="378"/>
    </location>
</feature>
<dbReference type="GO" id="GO:0004197">
    <property type="term" value="F:cysteine-type endopeptidase activity"/>
    <property type="evidence" value="ECO:0007669"/>
    <property type="project" value="UniProtKB-EC"/>
</dbReference>
<dbReference type="CDD" id="cd00585">
    <property type="entry name" value="Peptidase_C1B"/>
    <property type="match status" value="1"/>
</dbReference>
<dbReference type="EMBL" id="JBJQND010000013">
    <property type="protein sequence ID" value="KAL3858203.1"/>
    <property type="molecule type" value="Genomic_DNA"/>
</dbReference>
<comment type="caution">
    <text evidence="11">The sequence shown here is derived from an EMBL/GenBank/DDBJ whole genome shotgun (WGS) entry which is preliminary data.</text>
</comment>
<evidence type="ECO:0000256" key="6">
    <source>
        <dbReference type="ARBA" id="ARBA00022670"/>
    </source>
</evidence>
<dbReference type="GO" id="GO:0006508">
    <property type="term" value="P:proteolysis"/>
    <property type="evidence" value="ECO:0007669"/>
    <property type="project" value="UniProtKB-KW"/>
</dbReference>
<gene>
    <name evidence="11" type="ORF">ACJMK2_012805</name>
</gene>
<dbReference type="SUPFAM" id="SSF54001">
    <property type="entry name" value="Cysteine proteinases"/>
    <property type="match status" value="1"/>
</dbReference>
<comment type="similarity">
    <text evidence="9">Belongs to the peptidase C1 family.</text>
</comment>
<dbReference type="AlphaFoldDB" id="A0ABD3VBR1"/>
<reference evidence="11 12" key="1">
    <citation type="submission" date="2024-11" db="EMBL/GenBank/DDBJ databases">
        <title>Chromosome-level genome assembly of the freshwater bivalve Anodonta woodiana.</title>
        <authorList>
            <person name="Chen X."/>
        </authorList>
    </citation>
    <scope>NUCLEOTIDE SEQUENCE [LARGE SCALE GENOMIC DNA]</scope>
    <source>
        <strain evidence="11">MN2024</strain>
        <tissue evidence="11">Gills</tissue>
    </source>
</reference>
<keyword evidence="12" id="KW-1185">Reference proteome</keyword>
<dbReference type="Proteomes" id="UP001634394">
    <property type="component" value="Unassembled WGS sequence"/>
</dbReference>
<evidence type="ECO:0000256" key="9">
    <source>
        <dbReference type="PIRNR" id="PIRNR005700"/>
    </source>
</evidence>
<name>A0ABD3VBR1_SINWO</name>